<proteinExistence type="predicted"/>
<reference evidence="2 3" key="1">
    <citation type="submission" date="2019-07" db="EMBL/GenBank/DDBJ databases">
        <title>De Novo Assembly of kiwifruit Actinidia rufa.</title>
        <authorList>
            <person name="Sugita-Konishi S."/>
            <person name="Sato K."/>
            <person name="Mori E."/>
            <person name="Abe Y."/>
            <person name="Kisaki G."/>
            <person name="Hamano K."/>
            <person name="Suezawa K."/>
            <person name="Otani M."/>
            <person name="Fukuda T."/>
            <person name="Manabe T."/>
            <person name="Gomi K."/>
            <person name="Tabuchi M."/>
            <person name="Akimitsu K."/>
            <person name="Kataoka I."/>
        </authorList>
    </citation>
    <scope>NUCLEOTIDE SEQUENCE [LARGE SCALE GENOMIC DNA]</scope>
    <source>
        <strain evidence="3">cv. Fuchu</strain>
    </source>
</reference>
<evidence type="ECO:0000313" key="3">
    <source>
        <dbReference type="Proteomes" id="UP000585474"/>
    </source>
</evidence>
<protein>
    <submittedName>
        <fullName evidence="2">Uncharacterized protein</fullName>
    </submittedName>
</protein>
<name>A0A7J0FWU5_9ERIC</name>
<gene>
    <name evidence="2" type="ORF">Acr_15g0017800</name>
</gene>
<organism evidence="2 3">
    <name type="scientific">Actinidia rufa</name>
    <dbReference type="NCBI Taxonomy" id="165716"/>
    <lineage>
        <taxon>Eukaryota</taxon>
        <taxon>Viridiplantae</taxon>
        <taxon>Streptophyta</taxon>
        <taxon>Embryophyta</taxon>
        <taxon>Tracheophyta</taxon>
        <taxon>Spermatophyta</taxon>
        <taxon>Magnoliopsida</taxon>
        <taxon>eudicotyledons</taxon>
        <taxon>Gunneridae</taxon>
        <taxon>Pentapetalae</taxon>
        <taxon>asterids</taxon>
        <taxon>Ericales</taxon>
        <taxon>Actinidiaceae</taxon>
        <taxon>Actinidia</taxon>
    </lineage>
</organism>
<evidence type="ECO:0000256" key="1">
    <source>
        <dbReference type="SAM" id="MobiDB-lite"/>
    </source>
</evidence>
<dbReference type="EMBL" id="BJWL01000015">
    <property type="protein sequence ID" value="GFZ03172.1"/>
    <property type="molecule type" value="Genomic_DNA"/>
</dbReference>
<feature type="region of interest" description="Disordered" evidence="1">
    <location>
        <begin position="62"/>
        <end position="89"/>
    </location>
</feature>
<evidence type="ECO:0000313" key="2">
    <source>
        <dbReference type="EMBL" id="GFZ03172.1"/>
    </source>
</evidence>
<accession>A0A7J0FWU5</accession>
<dbReference type="Proteomes" id="UP000585474">
    <property type="component" value="Unassembled WGS sequence"/>
</dbReference>
<sequence length="129" mass="14296">MQLAPATMKKEILFPLIIGSEKIMIDWITGQMWRRLICRGGIGEVRIGGIAGKLRSTSTNHRRVLLRRRPGGGQPKPASPDASGQRFGKEASAVELAQSFLSSDQIRKLSIEFPPREAFLALHRCLFLG</sequence>
<comment type="caution">
    <text evidence="2">The sequence shown here is derived from an EMBL/GenBank/DDBJ whole genome shotgun (WGS) entry which is preliminary data.</text>
</comment>
<keyword evidence="3" id="KW-1185">Reference proteome</keyword>
<dbReference type="AlphaFoldDB" id="A0A7J0FWU5"/>